<name>A0ABW2NXH2_9ACTN</name>
<dbReference type="PANTHER" id="PTHR24221:SF646">
    <property type="entry name" value="HAEMOLYSIN SECRETION ATP-BINDING PROTEIN"/>
    <property type="match status" value="1"/>
</dbReference>
<dbReference type="PROSITE" id="PS00211">
    <property type="entry name" value="ABC_TRANSPORTER_1"/>
    <property type="match status" value="1"/>
</dbReference>
<evidence type="ECO:0000259" key="10">
    <source>
        <dbReference type="PROSITE" id="PS50929"/>
    </source>
</evidence>
<dbReference type="InterPro" id="IPR027417">
    <property type="entry name" value="P-loop_NTPase"/>
</dbReference>
<feature type="transmembrane region" description="Helical" evidence="8">
    <location>
        <begin position="63"/>
        <end position="82"/>
    </location>
</feature>
<dbReference type="EMBL" id="JBHTCG010000001">
    <property type="protein sequence ID" value="MFC7380845.1"/>
    <property type="molecule type" value="Genomic_DNA"/>
</dbReference>
<dbReference type="GO" id="GO:0005524">
    <property type="term" value="F:ATP binding"/>
    <property type="evidence" value="ECO:0007669"/>
    <property type="project" value="UniProtKB-KW"/>
</dbReference>
<evidence type="ECO:0000256" key="2">
    <source>
        <dbReference type="ARBA" id="ARBA00022692"/>
    </source>
</evidence>
<evidence type="ECO:0000256" key="6">
    <source>
        <dbReference type="ARBA" id="ARBA00023136"/>
    </source>
</evidence>
<dbReference type="Proteomes" id="UP001596496">
    <property type="component" value="Unassembled WGS sequence"/>
</dbReference>
<evidence type="ECO:0000313" key="11">
    <source>
        <dbReference type="EMBL" id="MFC7380845.1"/>
    </source>
</evidence>
<dbReference type="Gene3D" id="1.20.1560.10">
    <property type="entry name" value="ABC transporter type 1, transmembrane domain"/>
    <property type="match status" value="1"/>
</dbReference>
<dbReference type="InterPro" id="IPR011527">
    <property type="entry name" value="ABC1_TM_dom"/>
</dbReference>
<dbReference type="PROSITE" id="PS50893">
    <property type="entry name" value="ABC_TRANSPORTER_2"/>
    <property type="match status" value="1"/>
</dbReference>
<feature type="transmembrane region" description="Helical" evidence="8">
    <location>
        <begin position="171"/>
        <end position="187"/>
    </location>
</feature>
<dbReference type="SMART" id="SM00382">
    <property type="entry name" value="AAA"/>
    <property type="match status" value="1"/>
</dbReference>
<dbReference type="InterPro" id="IPR003439">
    <property type="entry name" value="ABC_transporter-like_ATP-bd"/>
</dbReference>
<comment type="caution">
    <text evidence="11">The sequence shown here is derived from an EMBL/GenBank/DDBJ whole genome shotgun (WGS) entry which is preliminary data.</text>
</comment>
<proteinExistence type="predicted"/>
<keyword evidence="12" id="KW-1185">Reference proteome</keyword>
<feature type="domain" description="ABC transmembrane type-1" evidence="10">
    <location>
        <begin position="141"/>
        <end position="314"/>
    </location>
</feature>
<evidence type="ECO:0000256" key="5">
    <source>
        <dbReference type="ARBA" id="ARBA00022989"/>
    </source>
</evidence>
<keyword evidence="2 8" id="KW-0812">Transmembrane</keyword>
<keyword evidence="5 8" id="KW-1133">Transmembrane helix</keyword>
<evidence type="ECO:0000256" key="8">
    <source>
        <dbReference type="SAM" id="Phobius"/>
    </source>
</evidence>
<dbReference type="InterPro" id="IPR036640">
    <property type="entry name" value="ABC1_TM_sf"/>
</dbReference>
<protein>
    <submittedName>
        <fullName evidence="11">ABC transporter ATP-binding protein</fullName>
    </submittedName>
</protein>
<gene>
    <name evidence="11" type="ORF">ACFQSB_01425</name>
</gene>
<dbReference type="SUPFAM" id="SSF52540">
    <property type="entry name" value="P-loop containing nucleoside triphosphate hydrolases"/>
    <property type="match status" value="1"/>
</dbReference>
<evidence type="ECO:0000256" key="3">
    <source>
        <dbReference type="ARBA" id="ARBA00022741"/>
    </source>
</evidence>
<dbReference type="InterPro" id="IPR017871">
    <property type="entry name" value="ABC_transporter-like_CS"/>
</dbReference>
<evidence type="ECO:0000256" key="4">
    <source>
        <dbReference type="ARBA" id="ARBA00022840"/>
    </source>
</evidence>
<dbReference type="InterPro" id="IPR003593">
    <property type="entry name" value="AAA+_ATPase"/>
</dbReference>
<feature type="transmembrane region" description="Helical" evidence="8">
    <location>
        <begin position="145"/>
        <end position="165"/>
    </location>
</feature>
<dbReference type="Pfam" id="PF00005">
    <property type="entry name" value="ABC_tran"/>
    <property type="match status" value="1"/>
</dbReference>
<reference evidence="12" key="1">
    <citation type="journal article" date="2019" name="Int. J. Syst. Evol. Microbiol.">
        <title>The Global Catalogue of Microorganisms (GCM) 10K type strain sequencing project: providing services to taxonomists for standard genome sequencing and annotation.</title>
        <authorList>
            <consortium name="The Broad Institute Genomics Platform"/>
            <consortium name="The Broad Institute Genome Sequencing Center for Infectious Disease"/>
            <person name="Wu L."/>
            <person name="Ma J."/>
        </authorList>
    </citation>
    <scope>NUCLEOTIDE SEQUENCE [LARGE SCALE GENOMIC DNA]</scope>
    <source>
        <strain evidence="12">CECT 7649</strain>
    </source>
</reference>
<feature type="region of interest" description="Disordered" evidence="7">
    <location>
        <begin position="633"/>
        <end position="655"/>
    </location>
</feature>
<evidence type="ECO:0000259" key="9">
    <source>
        <dbReference type="PROSITE" id="PS50893"/>
    </source>
</evidence>
<dbReference type="InterPro" id="IPR039421">
    <property type="entry name" value="Type_1_exporter"/>
</dbReference>
<sequence>MTGGEQGVRSRARELGAALRLSWEAGPLLLTGHVAVSLLAAAVPVAAAWLTKIVLDGLAGDRSAVLPAAVALVTLGALTLTLPQTRRYLRDELKRSTALRAQDRLYTKVNGFTGLARFEDPVFLDRLRMADQAARHTSGQIADGALGIAQGAVMVLGFVVSLAVISPVATVAVLGAALPTLIAELSLSRRRAQVMWQISPIERREMFYGRLLTDVQAAKEIRLFGLGPFLQGRMRTERVRANAEHRRLDRRELVTQSALSLAGAVAAGLGLILAINAALNGDGTVGDVSMFVVAVAAVQTAVGSLAEQAAYTHQELLMFGHYLTLERMGPDLPRPARPRPAPRGGDIELRDVWFRYSDDHPWILRGVDLTIPHGSCVALVGLNGAGKSTLVKLLCRFYEPTSGSILWDGVDLRDMEPADLRERLGAVFQDYMSWDFTAAENIGLGDLPAMGDRERVVAAAGRAGVDEVVRDLPRGYDTMLSRSFFGEMDKDDPTTGVVLSGGQWQRLALARALFREGCEVMILDEPSAGLDARAEHEIHRRLRSLRAGRTSLLISHRLGAVRDADLIVVLEEGRVAERGTHEDLMLAGGAYAKLFTLQAEGYRDGLPVQAEGRAAASAPEERRDAALLELGEYRDAAPVQPEGHHDAAALTGRES</sequence>
<feature type="domain" description="ABC transporter" evidence="9">
    <location>
        <begin position="347"/>
        <end position="597"/>
    </location>
</feature>
<dbReference type="Gene3D" id="3.40.50.300">
    <property type="entry name" value="P-loop containing nucleotide triphosphate hydrolases"/>
    <property type="match status" value="1"/>
</dbReference>
<feature type="transmembrane region" description="Helical" evidence="8">
    <location>
        <begin position="28"/>
        <end position="51"/>
    </location>
</feature>
<comment type="subcellular location">
    <subcellularLocation>
        <location evidence="1">Cell membrane</location>
        <topology evidence="1">Multi-pass membrane protein</topology>
    </subcellularLocation>
</comment>
<evidence type="ECO:0000256" key="7">
    <source>
        <dbReference type="SAM" id="MobiDB-lite"/>
    </source>
</evidence>
<dbReference type="RefSeq" id="WP_380823839.1">
    <property type="nucleotide sequence ID" value="NZ_JBHTCG010000001.1"/>
</dbReference>
<keyword evidence="6 8" id="KW-0472">Membrane</keyword>
<organism evidence="11 12">
    <name type="scientific">Sphaerisporangium rhizosphaerae</name>
    <dbReference type="NCBI Taxonomy" id="2269375"/>
    <lineage>
        <taxon>Bacteria</taxon>
        <taxon>Bacillati</taxon>
        <taxon>Actinomycetota</taxon>
        <taxon>Actinomycetes</taxon>
        <taxon>Streptosporangiales</taxon>
        <taxon>Streptosporangiaceae</taxon>
        <taxon>Sphaerisporangium</taxon>
    </lineage>
</organism>
<accession>A0ABW2NXH2</accession>
<feature type="compositionally biased region" description="Basic and acidic residues" evidence="7">
    <location>
        <begin position="642"/>
        <end position="655"/>
    </location>
</feature>
<dbReference type="PANTHER" id="PTHR24221">
    <property type="entry name" value="ATP-BINDING CASSETTE SUB-FAMILY B"/>
    <property type="match status" value="1"/>
</dbReference>
<keyword evidence="3" id="KW-0547">Nucleotide-binding</keyword>
<keyword evidence="4 11" id="KW-0067">ATP-binding</keyword>
<evidence type="ECO:0000256" key="1">
    <source>
        <dbReference type="ARBA" id="ARBA00004651"/>
    </source>
</evidence>
<evidence type="ECO:0000313" key="12">
    <source>
        <dbReference type="Proteomes" id="UP001596496"/>
    </source>
</evidence>
<feature type="transmembrane region" description="Helical" evidence="8">
    <location>
        <begin position="253"/>
        <end position="276"/>
    </location>
</feature>
<dbReference type="SUPFAM" id="SSF90123">
    <property type="entry name" value="ABC transporter transmembrane region"/>
    <property type="match status" value="1"/>
</dbReference>
<dbReference type="PROSITE" id="PS50929">
    <property type="entry name" value="ABC_TM1F"/>
    <property type="match status" value="1"/>
</dbReference>